<organism evidence="3 4">
    <name type="scientific">Clostridium disporicum</name>
    <dbReference type="NCBI Taxonomy" id="84024"/>
    <lineage>
        <taxon>Bacteria</taxon>
        <taxon>Bacillati</taxon>
        <taxon>Bacillota</taxon>
        <taxon>Clostridia</taxon>
        <taxon>Eubacteriales</taxon>
        <taxon>Clostridiaceae</taxon>
        <taxon>Clostridium</taxon>
    </lineage>
</organism>
<dbReference type="SUPFAM" id="SSF48452">
    <property type="entry name" value="TPR-like"/>
    <property type="match status" value="1"/>
</dbReference>
<dbReference type="PROSITE" id="PS50005">
    <property type="entry name" value="TPR"/>
    <property type="match status" value="1"/>
</dbReference>
<dbReference type="PANTHER" id="PTHR37038">
    <property type="entry name" value="TRANSCRIPTIONAL REGULATOR-RELATED"/>
    <property type="match status" value="1"/>
</dbReference>
<protein>
    <submittedName>
        <fullName evidence="3">XRE family transcriptional regulator</fullName>
    </submittedName>
</protein>
<dbReference type="CDD" id="cd00093">
    <property type="entry name" value="HTH_XRE"/>
    <property type="match status" value="1"/>
</dbReference>
<dbReference type="GO" id="GO:0003677">
    <property type="term" value="F:DNA binding"/>
    <property type="evidence" value="ECO:0007669"/>
    <property type="project" value="InterPro"/>
</dbReference>
<evidence type="ECO:0000256" key="1">
    <source>
        <dbReference type="PROSITE-ProRule" id="PRU00339"/>
    </source>
</evidence>
<dbReference type="InterPro" id="IPR011990">
    <property type="entry name" value="TPR-like_helical_dom_sf"/>
</dbReference>
<dbReference type="InterPro" id="IPR053163">
    <property type="entry name" value="HTH-type_regulator_Rgg"/>
</dbReference>
<reference evidence="3 4" key="1">
    <citation type="submission" date="2015-09" db="EMBL/GenBank/DDBJ databases">
        <authorList>
            <consortium name="Pathogen Informatics"/>
        </authorList>
    </citation>
    <scope>NUCLEOTIDE SEQUENCE [LARGE SCALE GENOMIC DNA]</scope>
    <source>
        <strain evidence="3 4">2789STDY5834855</strain>
    </source>
</reference>
<dbReference type="SMART" id="SM00530">
    <property type="entry name" value="HTH_XRE"/>
    <property type="match status" value="1"/>
</dbReference>
<sequence length="302" mass="35124">MNENNLGLIIKQLRKKKNLTQEQLSHGICSVSQLYRIENGKHSPSTLLLHQLSIKLSEDLSKYFIYSNCRNPLYFSSLFNKLESLRLKRRYNEILSIISDLEMLDKYKYDLSLPNIKQLVGWYKGMAISNITPNIIDATYYKNLLVLTTNYENLDKLFDGFLSDNEIKLLHSIATSYCRSSNYSYAKFLILSLLDNISRNSIEINNIIKAEMYYNLSKILYIEKDYNNSIIYANTGIEICTRNNFSSVLSDLYYTIGQCHESLGNIDSAIDYFTKFIFLYDIFGHDKFSSKAKAELVNKYKL</sequence>
<feature type="repeat" description="TPR" evidence="1">
    <location>
        <begin position="250"/>
        <end position="283"/>
    </location>
</feature>
<dbReference type="InterPro" id="IPR001387">
    <property type="entry name" value="Cro/C1-type_HTH"/>
</dbReference>
<evidence type="ECO:0000259" key="2">
    <source>
        <dbReference type="PROSITE" id="PS50943"/>
    </source>
</evidence>
<accession>A0A174ESL9</accession>
<proteinExistence type="predicted"/>
<dbReference type="InterPro" id="IPR041315">
    <property type="entry name" value="PlcR_TPR"/>
</dbReference>
<dbReference type="EMBL" id="CYZV01000023">
    <property type="protein sequence ID" value="CUO40784.1"/>
    <property type="molecule type" value="Genomic_DNA"/>
</dbReference>
<name>A0A174ESL9_9CLOT</name>
<evidence type="ECO:0000313" key="4">
    <source>
        <dbReference type="Proteomes" id="UP000095558"/>
    </source>
</evidence>
<dbReference type="Gene3D" id="1.25.40.10">
    <property type="entry name" value="Tetratricopeptide repeat domain"/>
    <property type="match status" value="1"/>
</dbReference>
<dbReference type="RefSeq" id="WP_055276974.1">
    <property type="nucleotide sequence ID" value="NZ_CYZV01000023.1"/>
</dbReference>
<dbReference type="SUPFAM" id="SSF47413">
    <property type="entry name" value="lambda repressor-like DNA-binding domains"/>
    <property type="match status" value="1"/>
</dbReference>
<dbReference type="Pfam" id="PF01381">
    <property type="entry name" value="HTH_3"/>
    <property type="match status" value="1"/>
</dbReference>
<gene>
    <name evidence="3" type="ORF">ERS852470_02257</name>
</gene>
<dbReference type="SMART" id="SM00028">
    <property type="entry name" value="TPR"/>
    <property type="match status" value="2"/>
</dbReference>
<feature type="domain" description="HTH cro/C1-type" evidence="2">
    <location>
        <begin position="10"/>
        <end position="63"/>
    </location>
</feature>
<dbReference type="Proteomes" id="UP000095558">
    <property type="component" value="Unassembled WGS sequence"/>
</dbReference>
<dbReference type="Pfam" id="PF18768">
    <property type="entry name" value="RNPP_C"/>
    <property type="match status" value="1"/>
</dbReference>
<dbReference type="AlphaFoldDB" id="A0A174ESL9"/>
<dbReference type="InterPro" id="IPR019734">
    <property type="entry name" value="TPR_rpt"/>
</dbReference>
<dbReference type="PANTHER" id="PTHR37038:SF14">
    <property type="entry name" value="TRANSCRIPTIONAL ACTIVATOR"/>
    <property type="match status" value="1"/>
</dbReference>
<dbReference type="PROSITE" id="PS50943">
    <property type="entry name" value="HTH_CROC1"/>
    <property type="match status" value="1"/>
</dbReference>
<dbReference type="InterPro" id="IPR010982">
    <property type="entry name" value="Lambda_DNA-bd_dom_sf"/>
</dbReference>
<keyword evidence="1" id="KW-0802">TPR repeat</keyword>
<evidence type="ECO:0000313" key="3">
    <source>
        <dbReference type="EMBL" id="CUO40784.1"/>
    </source>
</evidence>
<dbReference type="OrthoDB" id="290878at2"/>